<evidence type="ECO:0000313" key="1">
    <source>
        <dbReference type="EMBL" id="OBQ66952.1"/>
    </source>
</evidence>
<name>A0A6M7U023_RHILI</name>
<accession>A0A6M7U023</accession>
<dbReference type="AlphaFoldDB" id="A0A6M7U023"/>
<organism evidence="1 2">
    <name type="scientific">Rhizobium loti</name>
    <name type="common">Mesorhizobium loti</name>
    <dbReference type="NCBI Taxonomy" id="381"/>
    <lineage>
        <taxon>Bacteria</taxon>
        <taxon>Pseudomonadati</taxon>
        <taxon>Pseudomonadota</taxon>
        <taxon>Alphaproteobacteria</taxon>
        <taxon>Hyphomicrobiales</taxon>
        <taxon>Phyllobacteriaceae</taxon>
        <taxon>Mesorhizobium</taxon>
    </lineage>
</organism>
<gene>
    <name evidence="1" type="ORF">A8145_31745</name>
</gene>
<comment type="caution">
    <text evidence="1">The sequence shown here is derived from an EMBL/GenBank/DDBJ whole genome shotgun (WGS) entry which is preliminary data.</text>
</comment>
<sequence length="277" mass="30777">MFREDAKALGKVAANAGIAVANVNDWFAYGMSGGTISPPDYKHAYYEPSNNVEKLMMRQGTDALGWAIPGPGVGRAVESAIPRAIESTSASAAERAEGFIANRRPGELAEEGEALVGGVDIETLRYQQGLARFAFQPVPKSKRALDNAMLGAMLARDQARVKYDGATVGWEPSKDYRAIFFGRNPNLKPSDYVVHHGGERQILDRYPGLFSEEELNSIENLRGIHKTIDVNLHKKVIRAEWDDFFRKHASATRREIFEKITEIDRKYGHLFDPPIGE</sequence>
<reference evidence="1 2" key="1">
    <citation type="submission" date="2016-05" db="EMBL/GenBank/DDBJ databases">
        <authorList>
            <person name="Ramsay J.P."/>
        </authorList>
    </citation>
    <scope>NUCLEOTIDE SEQUENCE [LARGE SCALE GENOMIC DNA]</scope>
    <source>
        <strain evidence="1 2">NZP2042</strain>
    </source>
</reference>
<dbReference type="Proteomes" id="UP000093737">
    <property type="component" value="Unassembled WGS sequence"/>
</dbReference>
<dbReference type="RefSeq" id="WP_065005326.1">
    <property type="nucleotide sequence ID" value="NZ_CP033334.1"/>
</dbReference>
<proteinExistence type="predicted"/>
<dbReference type="EMBL" id="LYTK01000010">
    <property type="protein sequence ID" value="OBQ66952.1"/>
    <property type="molecule type" value="Genomic_DNA"/>
</dbReference>
<protein>
    <submittedName>
        <fullName evidence="1">Uncharacterized protein</fullName>
    </submittedName>
</protein>
<evidence type="ECO:0000313" key="2">
    <source>
        <dbReference type="Proteomes" id="UP000093737"/>
    </source>
</evidence>